<dbReference type="InterPro" id="IPR018584">
    <property type="entry name" value="GT87"/>
</dbReference>
<comment type="subcellular location">
    <subcellularLocation>
        <location evidence="1">Cell membrane</location>
        <topology evidence="1">Multi-pass membrane protein</topology>
    </subcellularLocation>
</comment>
<evidence type="ECO:0000256" key="8">
    <source>
        <dbReference type="SAM" id="Phobius"/>
    </source>
</evidence>
<evidence type="ECO:0000256" key="3">
    <source>
        <dbReference type="ARBA" id="ARBA00022679"/>
    </source>
</evidence>
<feature type="transmembrane region" description="Helical" evidence="8">
    <location>
        <begin position="327"/>
        <end position="345"/>
    </location>
</feature>
<keyword evidence="5 8" id="KW-1133">Transmembrane helix</keyword>
<reference evidence="9 10" key="1">
    <citation type="submission" date="2020-10" db="EMBL/GenBank/DDBJ databases">
        <title>Mucilaginibacter mali sp. nov., isolated from rhizosphere soil of apple orchard.</title>
        <authorList>
            <person name="Lee J.-S."/>
            <person name="Kim H.S."/>
            <person name="Kim J.-S."/>
        </authorList>
    </citation>
    <scope>NUCLEOTIDE SEQUENCE [LARGE SCALE GENOMIC DNA]</scope>
    <source>
        <strain evidence="9 10">KCTC 23157</strain>
    </source>
</reference>
<feature type="transmembrane region" description="Helical" evidence="8">
    <location>
        <begin position="186"/>
        <end position="210"/>
    </location>
</feature>
<feature type="transmembrane region" description="Helical" evidence="8">
    <location>
        <begin position="154"/>
        <end position="179"/>
    </location>
</feature>
<evidence type="ECO:0000256" key="2">
    <source>
        <dbReference type="ARBA" id="ARBA00022475"/>
    </source>
</evidence>
<dbReference type="EMBL" id="JADFFM010000001">
    <property type="protein sequence ID" value="MBE9666440.1"/>
    <property type="molecule type" value="Genomic_DNA"/>
</dbReference>
<evidence type="ECO:0000313" key="10">
    <source>
        <dbReference type="Proteomes" id="UP000632774"/>
    </source>
</evidence>
<keyword evidence="10" id="KW-1185">Reference proteome</keyword>
<proteinExistence type="inferred from homology"/>
<accession>A0ABR9XGV8</accession>
<evidence type="ECO:0000313" key="9">
    <source>
        <dbReference type="EMBL" id="MBE9666440.1"/>
    </source>
</evidence>
<dbReference type="RefSeq" id="WP_194105799.1">
    <property type="nucleotide sequence ID" value="NZ_JADFFM010000001.1"/>
</dbReference>
<feature type="transmembrane region" description="Helical" evidence="8">
    <location>
        <begin position="255"/>
        <end position="273"/>
    </location>
</feature>
<evidence type="ECO:0000256" key="7">
    <source>
        <dbReference type="ARBA" id="ARBA00024033"/>
    </source>
</evidence>
<evidence type="ECO:0000256" key="5">
    <source>
        <dbReference type="ARBA" id="ARBA00022989"/>
    </source>
</evidence>
<evidence type="ECO:0000256" key="6">
    <source>
        <dbReference type="ARBA" id="ARBA00023136"/>
    </source>
</evidence>
<sequence>MTKRFPFLTNYKLVCLLWIAVAAFCWQYKFKPNRYNNYLIFKQVYHHTVAEKNLYKLYPAEYYDSNHYGPVFSIVVAPFAIMPDGWGLFFWSLINAVLLIWAIHLLPVSNRVKMLVLLLSSIEFANSVHNIQFNPIITAFIIFSFILVEKGKDGWATMLIILGALVKLYPIVGLAFFMFSKNKGKFVVSAAIWTVVFIALPMLIASPHFILQSYSDWYQSLVEKNHQNIGFDAAQDISFMGVCRRIIGNPYLPNYPFLMFGALVFGMPLLRFNQFKYLQFRLRVLASALLTVVLFSTGSEHPTYVIAVTGAMLWICMQHNPFTRRNIVLLVCLLVITGLGLTDAFPKYIREEIISNYYMKAWPCIVVWFMISRELIFTDFVVLKNKAMQTGHYRNFLDHLDNSLASA</sequence>
<comment type="caution">
    <text evidence="9">The sequence shown here is derived from an EMBL/GenBank/DDBJ whole genome shotgun (WGS) entry which is preliminary data.</text>
</comment>
<feature type="transmembrane region" description="Helical" evidence="8">
    <location>
        <begin position="128"/>
        <end position="148"/>
    </location>
</feature>
<protein>
    <submittedName>
        <fullName evidence="9">DUF2029 domain-containing protein</fullName>
    </submittedName>
</protein>
<keyword evidence="6 8" id="KW-0472">Membrane</keyword>
<evidence type="ECO:0000256" key="4">
    <source>
        <dbReference type="ARBA" id="ARBA00022692"/>
    </source>
</evidence>
<comment type="similarity">
    <text evidence="7">Belongs to the glycosyltransferase 87 family.</text>
</comment>
<feature type="transmembrane region" description="Helical" evidence="8">
    <location>
        <begin position="365"/>
        <end position="383"/>
    </location>
</feature>
<keyword evidence="3" id="KW-0808">Transferase</keyword>
<name>A0ABR9XGV8_9SPHI</name>
<organism evidence="9 10">
    <name type="scientific">Mucilaginibacter boryungensis</name>
    <dbReference type="NCBI Taxonomy" id="768480"/>
    <lineage>
        <taxon>Bacteria</taxon>
        <taxon>Pseudomonadati</taxon>
        <taxon>Bacteroidota</taxon>
        <taxon>Sphingobacteriia</taxon>
        <taxon>Sphingobacteriales</taxon>
        <taxon>Sphingobacteriaceae</taxon>
        <taxon>Mucilaginibacter</taxon>
    </lineage>
</organism>
<gene>
    <name evidence="9" type="ORF">IRJ18_08725</name>
</gene>
<dbReference type="Pfam" id="PF09594">
    <property type="entry name" value="GT87"/>
    <property type="match status" value="1"/>
</dbReference>
<evidence type="ECO:0000256" key="1">
    <source>
        <dbReference type="ARBA" id="ARBA00004651"/>
    </source>
</evidence>
<keyword evidence="4 8" id="KW-0812">Transmembrane</keyword>
<keyword evidence="2" id="KW-1003">Cell membrane</keyword>
<dbReference type="Proteomes" id="UP000632774">
    <property type="component" value="Unassembled WGS sequence"/>
</dbReference>
<feature type="transmembrane region" description="Helical" evidence="8">
    <location>
        <begin position="88"/>
        <end position="107"/>
    </location>
</feature>